<feature type="binding site" evidence="16">
    <location>
        <position position="239"/>
    </location>
    <ligand>
        <name>Ca(2+)</name>
        <dbReference type="ChEBI" id="CHEBI:29108"/>
        <label>2</label>
    </ligand>
</feature>
<evidence type="ECO:0000256" key="16">
    <source>
        <dbReference type="PIRSR" id="PIRSR600823-3"/>
    </source>
</evidence>
<feature type="binding site" evidence="15">
    <location>
        <position position="162"/>
    </location>
    <ligand>
        <name>substrate</name>
    </ligand>
</feature>
<keyword evidence="6" id="KW-0349">Heme</keyword>
<feature type="domain" description="Plant heme peroxidase family profile" evidence="21">
    <location>
        <begin position="476"/>
        <end position="771"/>
    </location>
</feature>
<feature type="domain" description="Plant heme peroxidase family profile" evidence="21">
    <location>
        <begin position="374"/>
        <end position="476"/>
    </location>
</feature>
<dbReference type="GO" id="GO:0006979">
    <property type="term" value="P:response to oxidative stress"/>
    <property type="evidence" value="ECO:0007669"/>
    <property type="project" value="InterPro"/>
</dbReference>
<dbReference type="FunFam" id="1.10.520.10:FF:000009">
    <property type="entry name" value="Peroxidase"/>
    <property type="match status" value="1"/>
</dbReference>
<evidence type="ECO:0000256" key="5">
    <source>
        <dbReference type="ARBA" id="ARBA00022559"/>
    </source>
</evidence>
<comment type="catalytic activity">
    <reaction evidence="1">
        <text>2 a phenolic donor + H2O2 = 2 a phenolic radical donor + 2 H2O</text>
        <dbReference type="Rhea" id="RHEA:56136"/>
        <dbReference type="ChEBI" id="CHEBI:15377"/>
        <dbReference type="ChEBI" id="CHEBI:16240"/>
        <dbReference type="ChEBI" id="CHEBI:139520"/>
        <dbReference type="ChEBI" id="CHEBI:139521"/>
        <dbReference type="EC" id="1.11.1.7"/>
    </reaction>
</comment>
<keyword evidence="8 16" id="KW-0106">Calcium</keyword>
<evidence type="ECO:0000256" key="4">
    <source>
        <dbReference type="ARBA" id="ARBA00012313"/>
    </source>
</evidence>
<gene>
    <name evidence="22" type="ORF">DVH24_024409</name>
</gene>
<feature type="disulfide bond" evidence="18">
    <location>
        <begin position="34"/>
        <end position="114"/>
    </location>
</feature>
<dbReference type="PROSITE" id="PS50873">
    <property type="entry name" value="PEROXIDASE_4"/>
    <property type="match status" value="4"/>
</dbReference>
<dbReference type="Pfam" id="PF00141">
    <property type="entry name" value="peroxidase"/>
    <property type="match status" value="3"/>
</dbReference>
<feature type="binding site" evidence="16">
    <location>
        <position position="247"/>
    </location>
    <ligand>
        <name>Ca(2+)</name>
        <dbReference type="ChEBI" id="CHEBI:29108"/>
        <label>2</label>
    </ligand>
</feature>
<evidence type="ECO:0000256" key="6">
    <source>
        <dbReference type="ARBA" id="ARBA00022617"/>
    </source>
</evidence>
<evidence type="ECO:0000256" key="9">
    <source>
        <dbReference type="ARBA" id="ARBA00023002"/>
    </source>
</evidence>
<keyword evidence="20" id="KW-0732">Signal</keyword>
<comment type="function">
    <text evidence="2">Removal of H(2)O(2), oxidation of toxic reductants, biosynthesis and degradation of lignin, suberization, auxin catabolism, response to environmental stresses such as wounding, pathogen attack and oxidative stress. These functions might be dependent on each isozyme/isoform in each plant tissue.</text>
</comment>
<evidence type="ECO:0000256" key="7">
    <source>
        <dbReference type="ARBA" id="ARBA00022723"/>
    </source>
</evidence>
<feature type="binding site" evidence="16">
    <location>
        <position position="71"/>
    </location>
    <ligand>
        <name>Ca(2+)</name>
        <dbReference type="ChEBI" id="CHEBI:29108"/>
        <label>1</label>
    </ligand>
</feature>
<dbReference type="Gene3D" id="1.10.520.10">
    <property type="match status" value="2"/>
</dbReference>
<name>A0A498JIE3_MALDO</name>
<evidence type="ECO:0000256" key="10">
    <source>
        <dbReference type="ARBA" id="ARBA00023004"/>
    </source>
</evidence>
<dbReference type="InterPro" id="IPR019794">
    <property type="entry name" value="Peroxidases_AS"/>
</dbReference>
<evidence type="ECO:0000259" key="21">
    <source>
        <dbReference type="PROSITE" id="PS50873"/>
    </source>
</evidence>
<evidence type="ECO:0000256" key="19">
    <source>
        <dbReference type="SAM" id="MobiDB-lite"/>
    </source>
</evidence>
<feature type="binding site" description="axial binding residue" evidence="16">
    <location>
        <position position="192"/>
    </location>
    <ligand>
        <name>heme b</name>
        <dbReference type="ChEBI" id="CHEBI:60344"/>
    </ligand>
    <ligandPart>
        <name>Fe</name>
        <dbReference type="ChEBI" id="CHEBI:18248"/>
    </ligandPart>
</feature>
<comment type="cofactor">
    <cofactor evidence="16">
        <name>Ca(2+)</name>
        <dbReference type="ChEBI" id="CHEBI:29108"/>
    </cofactor>
    <text evidence="16">Binds 2 calcium ions per subunit.</text>
</comment>
<reference evidence="22 23" key="1">
    <citation type="submission" date="2018-10" db="EMBL/GenBank/DDBJ databases">
        <title>A high-quality apple genome assembly.</title>
        <authorList>
            <person name="Hu J."/>
        </authorList>
    </citation>
    <scope>NUCLEOTIDE SEQUENCE [LARGE SCALE GENOMIC DNA]</scope>
    <source>
        <strain evidence="23">cv. HFTH1</strain>
        <tissue evidence="22">Young leaf</tissue>
    </source>
</reference>
<dbReference type="InterPro" id="IPR000823">
    <property type="entry name" value="Peroxidase_pln"/>
</dbReference>
<feature type="binding site" evidence="16">
    <location>
        <position position="193"/>
    </location>
    <ligand>
        <name>Ca(2+)</name>
        <dbReference type="ChEBI" id="CHEBI:29108"/>
        <label>2</label>
    </ligand>
</feature>
<dbReference type="GO" id="GO:0046872">
    <property type="term" value="F:metal ion binding"/>
    <property type="evidence" value="ECO:0007669"/>
    <property type="project" value="UniProtKB-KW"/>
</dbReference>
<keyword evidence="11 18" id="KW-1015">Disulfide bond</keyword>
<keyword evidence="7 16" id="KW-0479">Metal-binding</keyword>
<evidence type="ECO:0000256" key="14">
    <source>
        <dbReference type="PIRSR" id="PIRSR600823-1"/>
    </source>
</evidence>
<dbReference type="EC" id="1.11.1.7" evidence="4"/>
<dbReference type="Proteomes" id="UP000290289">
    <property type="component" value="Chromosome 7"/>
</dbReference>
<keyword evidence="23" id="KW-1185">Reference proteome</keyword>
<organism evidence="22 23">
    <name type="scientific">Malus domestica</name>
    <name type="common">Apple</name>
    <name type="synonym">Pyrus malus</name>
    <dbReference type="NCBI Taxonomy" id="3750"/>
    <lineage>
        <taxon>Eukaryota</taxon>
        <taxon>Viridiplantae</taxon>
        <taxon>Streptophyta</taxon>
        <taxon>Embryophyta</taxon>
        <taxon>Tracheophyta</taxon>
        <taxon>Spermatophyta</taxon>
        <taxon>Magnoliopsida</taxon>
        <taxon>eudicotyledons</taxon>
        <taxon>Gunneridae</taxon>
        <taxon>Pentapetalae</taxon>
        <taxon>rosids</taxon>
        <taxon>fabids</taxon>
        <taxon>Rosales</taxon>
        <taxon>Rosaceae</taxon>
        <taxon>Amygdaloideae</taxon>
        <taxon>Maleae</taxon>
        <taxon>Malus</taxon>
    </lineage>
</organism>
<dbReference type="Gene3D" id="1.10.420.10">
    <property type="entry name" value="Peroxidase, domain 2"/>
    <property type="match status" value="3"/>
</dbReference>
<dbReference type="FunFam" id="1.10.520.10:FF:000001">
    <property type="entry name" value="Peroxidase"/>
    <property type="match status" value="1"/>
</dbReference>
<evidence type="ECO:0000256" key="13">
    <source>
        <dbReference type="ARBA" id="ARBA00023324"/>
    </source>
</evidence>
<evidence type="ECO:0000256" key="18">
    <source>
        <dbReference type="PIRSR" id="PIRSR600823-5"/>
    </source>
</evidence>
<dbReference type="PROSITE" id="PS00435">
    <property type="entry name" value="PEROXIDASE_1"/>
    <property type="match status" value="2"/>
</dbReference>
<proteinExistence type="inferred from homology"/>
<keyword evidence="12" id="KW-0325">Glycoprotein</keyword>
<accession>A0A498JIE3</accession>
<dbReference type="GO" id="GO:0020037">
    <property type="term" value="F:heme binding"/>
    <property type="evidence" value="ECO:0007669"/>
    <property type="project" value="InterPro"/>
</dbReference>
<dbReference type="PRINTS" id="PR00461">
    <property type="entry name" value="PLPEROXIDASE"/>
</dbReference>
<dbReference type="PANTHER" id="PTHR31388:SF24">
    <property type="entry name" value="PEROXIDASE 52"/>
    <property type="match status" value="1"/>
</dbReference>
<keyword evidence="9" id="KW-0560">Oxidoreductase</keyword>
<dbReference type="InterPro" id="IPR033905">
    <property type="entry name" value="Secretory_peroxidase"/>
</dbReference>
<evidence type="ECO:0000256" key="2">
    <source>
        <dbReference type="ARBA" id="ARBA00002322"/>
    </source>
</evidence>
<evidence type="ECO:0000256" key="1">
    <source>
        <dbReference type="ARBA" id="ARBA00000189"/>
    </source>
</evidence>
<dbReference type="GO" id="GO:0140825">
    <property type="term" value="F:lactoperoxidase activity"/>
    <property type="evidence" value="ECO:0007669"/>
    <property type="project" value="UniProtKB-EC"/>
</dbReference>
<feature type="active site" description="Proton acceptor" evidence="14">
    <location>
        <position position="65"/>
    </location>
</feature>
<feature type="domain" description="Plant heme peroxidase family profile" evidence="21">
    <location>
        <begin position="24"/>
        <end position="314"/>
    </location>
</feature>
<evidence type="ECO:0000313" key="22">
    <source>
        <dbReference type="EMBL" id="RXH94725.1"/>
    </source>
</evidence>
<dbReference type="InterPro" id="IPR002016">
    <property type="entry name" value="Haem_peroxidase"/>
</dbReference>
<feature type="binding site" evidence="16">
    <location>
        <position position="75"/>
    </location>
    <ligand>
        <name>Ca(2+)</name>
        <dbReference type="ChEBI" id="CHEBI:29108"/>
        <label>1</label>
    </ligand>
</feature>
<feature type="site" description="Transition state stabilizer" evidence="17">
    <location>
        <position position="61"/>
    </location>
</feature>
<comment type="similarity">
    <text evidence="3">Belongs to the peroxidase family. Ascorbate peroxidase subfamily.</text>
</comment>
<dbReference type="EMBL" id="RDQH01000333">
    <property type="protein sequence ID" value="RXH94725.1"/>
    <property type="molecule type" value="Genomic_DNA"/>
</dbReference>
<keyword evidence="13" id="KW-0376">Hydrogen peroxide</keyword>
<evidence type="ECO:0000256" key="12">
    <source>
        <dbReference type="ARBA" id="ARBA00023180"/>
    </source>
</evidence>
<dbReference type="InterPro" id="IPR010255">
    <property type="entry name" value="Haem_peroxidase_sf"/>
</dbReference>
<dbReference type="STRING" id="3750.A0A498JIE3"/>
<protein>
    <recommendedName>
        <fullName evidence="4">peroxidase</fullName>
        <ecNumber evidence="4">1.11.1.7</ecNumber>
    </recommendedName>
</protein>
<feature type="binding site" evidence="16">
    <location>
        <position position="73"/>
    </location>
    <ligand>
        <name>Ca(2+)</name>
        <dbReference type="ChEBI" id="CHEBI:29108"/>
        <label>1</label>
    </ligand>
</feature>
<feature type="binding site" evidence="16">
    <location>
        <position position="69"/>
    </location>
    <ligand>
        <name>Ca(2+)</name>
        <dbReference type="ChEBI" id="CHEBI:29108"/>
        <label>1</label>
    </ligand>
</feature>
<feature type="disulfide bond" evidence="18">
    <location>
        <begin position="67"/>
        <end position="72"/>
    </location>
</feature>
<evidence type="ECO:0000313" key="23">
    <source>
        <dbReference type="Proteomes" id="UP000290289"/>
    </source>
</evidence>
<feature type="region of interest" description="Disordered" evidence="19">
    <location>
        <begin position="364"/>
        <end position="384"/>
    </location>
</feature>
<dbReference type="FunFam" id="1.10.420.10:FF:000001">
    <property type="entry name" value="Peroxidase"/>
    <property type="match status" value="2"/>
</dbReference>
<keyword evidence="5" id="KW-0575">Peroxidase</keyword>
<dbReference type="GO" id="GO:0042744">
    <property type="term" value="P:hydrogen peroxide catabolic process"/>
    <property type="evidence" value="ECO:0007669"/>
    <property type="project" value="UniProtKB-KW"/>
</dbReference>
<dbReference type="SUPFAM" id="SSF48113">
    <property type="entry name" value="Heme-dependent peroxidases"/>
    <property type="match status" value="3"/>
</dbReference>
<feature type="disulfide bond" evidence="18">
    <location>
        <begin position="199"/>
        <end position="224"/>
    </location>
</feature>
<dbReference type="PANTHER" id="PTHR31388">
    <property type="entry name" value="PEROXIDASE 72-RELATED"/>
    <property type="match status" value="1"/>
</dbReference>
<keyword evidence="10 16" id="KW-0408">Iron</keyword>
<dbReference type="PRINTS" id="PR00458">
    <property type="entry name" value="PEROXIDASE"/>
</dbReference>
<evidence type="ECO:0000256" key="8">
    <source>
        <dbReference type="ARBA" id="ARBA00022837"/>
    </source>
</evidence>
<feature type="binding site" evidence="16">
    <location>
        <position position="66"/>
    </location>
    <ligand>
        <name>Ca(2+)</name>
        <dbReference type="ChEBI" id="CHEBI:29108"/>
        <label>1</label>
    </ligand>
</feature>
<evidence type="ECO:0000256" key="17">
    <source>
        <dbReference type="PIRSR" id="PIRSR600823-4"/>
    </source>
</evidence>
<evidence type="ECO:0000256" key="15">
    <source>
        <dbReference type="PIRSR" id="PIRSR600823-2"/>
    </source>
</evidence>
<dbReference type="AlphaFoldDB" id="A0A498JIE3"/>
<dbReference type="InterPro" id="IPR019793">
    <property type="entry name" value="Peroxidases_heam-ligand_BS"/>
</dbReference>
<feature type="signal peptide" evidence="20">
    <location>
        <begin position="1"/>
        <end position="23"/>
    </location>
</feature>
<sequence>MASSSVMAILTLAFLMLMRTTNAQLSTKFYSSSCPKLFSTVKSTVHSAIQKETRMGASLLRLHFHDCFVNGCDGSLLLDDTSSFTGEKNAVPNKNSARGFNVVDKIKSAVENACPGVVSCADILAIAARESVTVLGGPSWDVKLGRRDTRTASQAAANNSIPPPTRNLNQLVSTFNALGLSTRDLVALSGSHTIGQARCTTFRPRIYNETNLDSSLAQTRQSNCPRTSGSGDNNLAPLDLKSPTFFDNSYFKNLIQNKGLLHSDQQLFNGGSTDSIVRAYSNSYNTFSSDFAKAMIKMGDIKPLTGSNGEIRKNSLLERKMPNPIGILYGDFSAPENVCLRVVSCADILAIAARDSVAMDPIQQGKQGAPYSGPGYTTRPTWTDPLPKESNCPKTYGSGNNNLAPLDLQSPTVFDNHYYKTLIKNKGLLQSDEQLFDGGSTNATIYMRSMASSYSFMAIVTLSFLIVHVDVVKSDGLSTTYYASSCPKLFPTVKSIVESAIKKEARMGASLLRLFFHDCFVNGCDGSVLLDDAPNFIGEKNVPPNKNSSRGFEVIDEVKSAVEKVCPGTVSCADIVATVARDSVVMLGGPSWGIQLGRKDARATNPVVTNVSIPTARANLKELILRFSGIALNKRDLVALSGAHTLGQAQCHNFRKRIYNETNIDTDLAQQRRSKCPKAKGSGDHHLAPIDAQTPIVFDNSYYKNLVQKKGLLHSDQQLFSGGKTDSIVREYSEHQESFFNDFVSAMIKMGTINPLIGPAGEIRLNCRRINPIV</sequence>
<comment type="caution">
    <text evidence="22">The sequence shown here is derived from an EMBL/GenBank/DDBJ whole genome shotgun (WGS) entry which is preliminary data.</text>
</comment>
<feature type="domain" description="Plant heme peroxidase family profile" evidence="21">
    <location>
        <begin position="333"/>
        <end position="371"/>
    </location>
</feature>
<evidence type="ECO:0000256" key="3">
    <source>
        <dbReference type="ARBA" id="ARBA00006873"/>
    </source>
</evidence>
<feature type="chain" id="PRO_5019844067" description="peroxidase" evidence="20">
    <location>
        <begin position="24"/>
        <end position="774"/>
    </location>
</feature>
<dbReference type="CDD" id="cd00693">
    <property type="entry name" value="secretory_peroxidase"/>
    <property type="match status" value="2"/>
</dbReference>
<comment type="cofactor">
    <cofactor evidence="16">
        <name>heme b</name>
        <dbReference type="ChEBI" id="CHEBI:60344"/>
    </cofactor>
    <text evidence="16">Binds 1 heme b (iron(II)-protoporphyrin IX) group per subunit.</text>
</comment>
<dbReference type="PROSITE" id="PS00436">
    <property type="entry name" value="PEROXIDASE_2"/>
    <property type="match status" value="2"/>
</dbReference>
<feature type="binding site" evidence="16">
    <location>
        <position position="87"/>
    </location>
    <ligand>
        <name>Ca(2+)</name>
        <dbReference type="ChEBI" id="CHEBI:29108"/>
        <label>1</label>
    </ligand>
</feature>
<evidence type="ECO:0000256" key="20">
    <source>
        <dbReference type="SAM" id="SignalP"/>
    </source>
</evidence>
<evidence type="ECO:0000256" key="11">
    <source>
        <dbReference type="ARBA" id="ARBA00023157"/>
    </source>
</evidence>